<gene>
    <name evidence="1" type="ORF">J2X78_003722</name>
</gene>
<keyword evidence="2" id="KW-1185">Reference proteome</keyword>
<sequence>MMKKISFLVVVVVLLVLPSGVFAYNYGEHKLIGDQAFVKFISSLQHTSAAATFRSLLNLKADNAGSPYGFPMSLKTLNASIDEKHRISYGTLNGLSGDHLRDPYTLIELLSDSSSAVYKVIALHEEYIAMGYSAAPDGKLVKLDFGYALLAMNNLSHFYQYGKSFQEQLRAFDKEVIRQCQRPELARQAFSRLNKTNAINMYVTLHLVAMDWAAQSGRLKDNPEQARTLLMFALLFNGFADHFLEDSFSSGHLVVKRTVAASVVNNKALHDFYSANGTMVLNRKAEIWKAHGDGTFNKPEFIKESARVIEAVELSLTDLWTAYENAAGTGRESDFLMRIPEGKKMQENYLLNNLPALKLVPIPYNSDLPSLFENTVVTDSMKKTNQILPYRNFVRSRIGNSVVVGINGPSFSTKNYYRAFDFRINAGSISNRYTFNSKGGKKGVWDYWHGYTLAYSWGETGPYRDEFHKGATHQFRIGIRSNFDYWLNDKKFIGIYGYMEGGIQYGNRETSPIFVPSAGLQLGSLLNINYYNMPGWLRLPAQYLLPLKFRQGVVLTAKHPPKYFYGFEMDFVL</sequence>
<name>A0ACC6L1E8_9SPHI</name>
<proteinExistence type="predicted"/>
<evidence type="ECO:0000313" key="1">
    <source>
        <dbReference type="EMBL" id="MDR6785148.1"/>
    </source>
</evidence>
<evidence type="ECO:0000313" key="2">
    <source>
        <dbReference type="Proteomes" id="UP001246858"/>
    </source>
</evidence>
<dbReference type="EMBL" id="JAVDTF010000003">
    <property type="protein sequence ID" value="MDR6785148.1"/>
    <property type="molecule type" value="Genomic_DNA"/>
</dbReference>
<dbReference type="Proteomes" id="UP001246858">
    <property type="component" value="Unassembled WGS sequence"/>
</dbReference>
<protein>
    <submittedName>
        <fullName evidence="1">Uncharacterized protein</fullName>
    </submittedName>
</protein>
<accession>A0ACC6L1E8</accession>
<comment type="caution">
    <text evidence="1">The sequence shown here is derived from an EMBL/GenBank/DDBJ whole genome shotgun (WGS) entry which is preliminary data.</text>
</comment>
<reference evidence="1" key="1">
    <citation type="submission" date="2023-07" db="EMBL/GenBank/DDBJ databases">
        <title>Sorghum-associated microbial communities from plants grown in Nebraska, USA.</title>
        <authorList>
            <person name="Schachtman D."/>
        </authorList>
    </citation>
    <scope>NUCLEOTIDE SEQUENCE</scope>
    <source>
        <strain evidence="1">2697</strain>
    </source>
</reference>
<organism evidence="1 2">
    <name type="scientific">Pedobacter africanus</name>
    <dbReference type="NCBI Taxonomy" id="151894"/>
    <lineage>
        <taxon>Bacteria</taxon>
        <taxon>Pseudomonadati</taxon>
        <taxon>Bacteroidota</taxon>
        <taxon>Sphingobacteriia</taxon>
        <taxon>Sphingobacteriales</taxon>
        <taxon>Sphingobacteriaceae</taxon>
        <taxon>Pedobacter</taxon>
    </lineage>
</organism>